<evidence type="ECO:0000313" key="2">
    <source>
        <dbReference type="EMBL" id="DAA03403.1"/>
    </source>
</evidence>
<sequence>MPPLIIFTSGIVTMIIIIICRDSRRLESNKRYWETSSKISRHKKDNPEIGLKRKQRGKFDEEQSERCVSCGPPNKPPVHEFSRSVRVFNCLFISIFSSIFSICISWIPKRCQSISSGEIKICYLQAVVVRFFLANSFFCSSFGSCFPAWLLIFVNLIQKANKICVGILLDLPERSEKVVVGAWERRKSGKEVKLWAGVHGASGHWGLDLIKEPGNQIFDELYELQLVERRAVEMGVFGVGHTTADATCQEHC</sequence>
<accession>Q6II63</accession>
<name>Q6II63_DROME</name>
<keyword evidence="1" id="KW-1133">Transmembrane helix</keyword>
<feature type="transmembrane region" description="Helical" evidence="1">
    <location>
        <begin position="6"/>
        <end position="23"/>
    </location>
</feature>
<feature type="transmembrane region" description="Helical" evidence="1">
    <location>
        <begin position="87"/>
        <end position="107"/>
    </location>
</feature>
<dbReference type="EMBL" id="BK003203">
    <property type="protein sequence ID" value="DAA03403.1"/>
    <property type="molecule type" value="Genomic_DNA"/>
</dbReference>
<protein>
    <submittedName>
        <fullName evidence="2">HDC19641</fullName>
    </submittedName>
</protein>
<dbReference type="AlphaFoldDB" id="Q6II63"/>
<evidence type="ECO:0000256" key="1">
    <source>
        <dbReference type="SAM" id="Phobius"/>
    </source>
</evidence>
<organism evidence="2">
    <name type="scientific">Drosophila melanogaster</name>
    <name type="common">Fruit fly</name>
    <dbReference type="NCBI Taxonomy" id="7227"/>
    <lineage>
        <taxon>Eukaryota</taxon>
        <taxon>Metazoa</taxon>
        <taxon>Ecdysozoa</taxon>
        <taxon>Arthropoda</taxon>
        <taxon>Hexapoda</taxon>
        <taxon>Insecta</taxon>
        <taxon>Pterygota</taxon>
        <taxon>Neoptera</taxon>
        <taxon>Endopterygota</taxon>
        <taxon>Diptera</taxon>
        <taxon>Brachycera</taxon>
        <taxon>Muscomorpha</taxon>
        <taxon>Ephydroidea</taxon>
        <taxon>Drosophilidae</taxon>
        <taxon>Drosophila</taxon>
        <taxon>Sophophora</taxon>
    </lineage>
</organism>
<reference evidence="2" key="1">
    <citation type="journal article" date="2003" name="Genome Biol.">
        <title>An integrated gene annotation and transcriptional profiling approach towards the full gene content of the Drosophila genome.</title>
        <authorList>
            <person name="Hild M."/>
            <person name="Beckmann B."/>
            <person name="Haas S.A."/>
            <person name="Koch B."/>
            <person name="Solovyev V."/>
            <person name="Busold C."/>
            <person name="Fellenberg K."/>
            <person name="Boutros M."/>
            <person name="Vingron M."/>
            <person name="Sauer F."/>
            <person name="Hoheisel J.D."/>
            <person name="Paro R."/>
        </authorList>
    </citation>
    <scope>NUCLEOTIDE SEQUENCE</scope>
</reference>
<proteinExistence type="predicted"/>
<keyword evidence="1" id="KW-0472">Membrane</keyword>
<keyword evidence="1" id="KW-0812">Transmembrane</keyword>
<feature type="transmembrane region" description="Helical" evidence="1">
    <location>
        <begin position="127"/>
        <end position="152"/>
    </location>
</feature>
<gene>
    <name evidence="2" type="ORF">HDC19641</name>
</gene>